<accession>A0A839U3B9</accession>
<gene>
    <name evidence="2" type="ORF">FHS19_006875</name>
</gene>
<dbReference type="EMBL" id="JACHXJ010000012">
    <property type="protein sequence ID" value="MBB3132148.1"/>
    <property type="molecule type" value="Genomic_DNA"/>
</dbReference>
<dbReference type="RefSeq" id="WP_183587725.1">
    <property type="nucleotide sequence ID" value="NZ_JACHXJ010000012.1"/>
</dbReference>
<evidence type="ECO:0000256" key="1">
    <source>
        <dbReference type="SAM" id="Phobius"/>
    </source>
</evidence>
<dbReference type="AlphaFoldDB" id="A0A839U3B9"/>
<reference evidence="2 3" key="1">
    <citation type="submission" date="2020-08" db="EMBL/GenBank/DDBJ databases">
        <title>Genomic Encyclopedia of Type Strains, Phase III (KMG-III): the genomes of soil and plant-associated and newly described type strains.</title>
        <authorList>
            <person name="Whitman W."/>
        </authorList>
    </citation>
    <scope>NUCLEOTIDE SEQUENCE [LARGE SCALE GENOMIC DNA]</scope>
    <source>
        <strain evidence="2 3">CECT 5831</strain>
    </source>
</reference>
<sequence length="68" mass="7579">MMSLVPFVQLAVVGIASHFIENKIERSGHGGRVVYVKMATYVIYGCIALYQWRIALRMIGIAFGVHVP</sequence>
<comment type="caution">
    <text evidence="2">The sequence shown here is derived from an EMBL/GenBank/DDBJ whole genome shotgun (WGS) entry which is preliminary data.</text>
</comment>
<evidence type="ECO:0000313" key="3">
    <source>
        <dbReference type="Proteomes" id="UP000517523"/>
    </source>
</evidence>
<evidence type="ECO:0000313" key="2">
    <source>
        <dbReference type="EMBL" id="MBB3132148.1"/>
    </source>
</evidence>
<proteinExistence type="predicted"/>
<protein>
    <submittedName>
        <fullName evidence="2">Uncharacterized protein</fullName>
    </submittedName>
</protein>
<organism evidence="2 3">
    <name type="scientific">Paenibacillus rhizosphaerae</name>
    <dbReference type="NCBI Taxonomy" id="297318"/>
    <lineage>
        <taxon>Bacteria</taxon>
        <taxon>Bacillati</taxon>
        <taxon>Bacillota</taxon>
        <taxon>Bacilli</taxon>
        <taxon>Bacillales</taxon>
        <taxon>Paenibacillaceae</taxon>
        <taxon>Paenibacillus</taxon>
    </lineage>
</organism>
<dbReference type="Proteomes" id="UP000517523">
    <property type="component" value="Unassembled WGS sequence"/>
</dbReference>
<keyword evidence="1" id="KW-1133">Transmembrane helix</keyword>
<keyword evidence="1" id="KW-0472">Membrane</keyword>
<name>A0A839U3B9_9BACL</name>
<feature type="transmembrane region" description="Helical" evidence="1">
    <location>
        <begin position="32"/>
        <end position="50"/>
    </location>
</feature>
<keyword evidence="1" id="KW-0812">Transmembrane</keyword>